<keyword evidence="6 7" id="KW-0472">Membrane</keyword>
<protein>
    <submittedName>
        <fullName evidence="9">Dipeptide transport system permease protein DppB</fullName>
    </submittedName>
</protein>
<dbReference type="Gene3D" id="1.10.3720.10">
    <property type="entry name" value="MetI-like"/>
    <property type="match status" value="1"/>
</dbReference>
<keyword evidence="3" id="KW-1003">Cell membrane</keyword>
<organism evidence="9 10">
    <name type="scientific">Gordonia insulae</name>
    <dbReference type="NCBI Taxonomy" id="2420509"/>
    <lineage>
        <taxon>Bacteria</taxon>
        <taxon>Bacillati</taxon>
        <taxon>Actinomycetota</taxon>
        <taxon>Actinomycetes</taxon>
        <taxon>Mycobacteriales</taxon>
        <taxon>Gordoniaceae</taxon>
        <taxon>Gordonia</taxon>
    </lineage>
</organism>
<comment type="subcellular location">
    <subcellularLocation>
        <location evidence="1 7">Cell membrane</location>
        <topology evidence="1 7">Multi-pass membrane protein</topology>
    </subcellularLocation>
</comment>
<evidence type="ECO:0000256" key="6">
    <source>
        <dbReference type="ARBA" id="ARBA00023136"/>
    </source>
</evidence>
<evidence type="ECO:0000313" key="9">
    <source>
        <dbReference type="EMBL" id="AZG46257.1"/>
    </source>
</evidence>
<evidence type="ECO:0000256" key="5">
    <source>
        <dbReference type="ARBA" id="ARBA00022989"/>
    </source>
</evidence>
<feature type="domain" description="ABC transmembrane type-1" evidence="8">
    <location>
        <begin position="118"/>
        <end position="326"/>
    </location>
</feature>
<dbReference type="GO" id="GO:0005886">
    <property type="term" value="C:plasma membrane"/>
    <property type="evidence" value="ECO:0007669"/>
    <property type="project" value="UniProtKB-SubCell"/>
</dbReference>
<dbReference type="KEGG" id="gom:D7316_02858"/>
<dbReference type="InterPro" id="IPR045621">
    <property type="entry name" value="BPD_transp_1_N"/>
</dbReference>
<evidence type="ECO:0000259" key="8">
    <source>
        <dbReference type="PROSITE" id="PS50928"/>
    </source>
</evidence>
<dbReference type="Pfam" id="PF19300">
    <property type="entry name" value="BPD_transp_1_N"/>
    <property type="match status" value="1"/>
</dbReference>
<feature type="transmembrane region" description="Helical" evidence="7">
    <location>
        <begin position="158"/>
        <end position="184"/>
    </location>
</feature>
<dbReference type="InterPro" id="IPR035906">
    <property type="entry name" value="MetI-like_sf"/>
</dbReference>
<dbReference type="PROSITE" id="PS50928">
    <property type="entry name" value="ABC_TM1"/>
    <property type="match status" value="1"/>
</dbReference>
<dbReference type="OrthoDB" id="4695618at2"/>
<reference evidence="9 10" key="1">
    <citation type="submission" date="2018-11" db="EMBL/GenBank/DDBJ databases">
        <title>Gordonia insulae sp. nov., isolated from an island soil.</title>
        <authorList>
            <person name="Kim Y.S."/>
            <person name="Kim S.B."/>
        </authorList>
    </citation>
    <scope>NUCLEOTIDE SEQUENCE [LARGE SCALE GENOMIC DNA]</scope>
    <source>
        <strain evidence="9 10">MMS17-SY073</strain>
    </source>
</reference>
<sequence length="334" mass="34427">MVDQLTSESLRFAGSRWTPSVAAASSRRVATALTQRIAVLIVVLIVVFATVDLLPGNGVRAVLGRDATDAQIAAREAALGLDRPLPVRFADWLGGLIRGDLGTSVRGTSVNDMLTDKFPNTLILGGAAILVTAIAAVCFGALWSFFPRSVAARALSSTTIAVIAIPEFVIAVGLVFVFALLLGWLPAVTTTGPSGAPANAAVLVLPVLALAIPQSGWNIRVTRAALDEAAGMPHVAAAELDGLTRREILARHILPIAAPTLAASLATTVGMVLGGALVVETIFNYPGLGTVLAGAVTDRDAPVVAAVVALTGVVITMMLVLADLLRAWAIRTRA</sequence>
<proteinExistence type="inferred from homology"/>
<keyword evidence="5 7" id="KW-1133">Transmembrane helix</keyword>
<feature type="transmembrane region" description="Helical" evidence="7">
    <location>
        <begin position="196"/>
        <end position="213"/>
    </location>
</feature>
<feature type="transmembrane region" description="Helical" evidence="7">
    <location>
        <begin position="253"/>
        <end position="283"/>
    </location>
</feature>
<evidence type="ECO:0000256" key="2">
    <source>
        <dbReference type="ARBA" id="ARBA00022448"/>
    </source>
</evidence>
<evidence type="ECO:0000256" key="3">
    <source>
        <dbReference type="ARBA" id="ARBA00022475"/>
    </source>
</evidence>
<name>A0A3G8JMG2_9ACTN</name>
<dbReference type="GO" id="GO:0055085">
    <property type="term" value="P:transmembrane transport"/>
    <property type="evidence" value="ECO:0007669"/>
    <property type="project" value="InterPro"/>
</dbReference>
<comment type="similarity">
    <text evidence="7">Belongs to the binding-protein-dependent transport system permease family.</text>
</comment>
<keyword evidence="2 7" id="KW-0813">Transport</keyword>
<accession>A0A3G8JMG2</accession>
<feature type="transmembrane region" description="Helical" evidence="7">
    <location>
        <begin position="122"/>
        <end position="146"/>
    </location>
</feature>
<gene>
    <name evidence="9" type="primary">dppB_1</name>
    <name evidence="9" type="ORF">D7316_02858</name>
</gene>
<evidence type="ECO:0000256" key="4">
    <source>
        <dbReference type="ARBA" id="ARBA00022692"/>
    </source>
</evidence>
<evidence type="ECO:0000256" key="1">
    <source>
        <dbReference type="ARBA" id="ARBA00004651"/>
    </source>
</evidence>
<dbReference type="AlphaFoldDB" id="A0A3G8JMG2"/>
<feature type="transmembrane region" description="Helical" evidence="7">
    <location>
        <begin position="37"/>
        <end position="55"/>
    </location>
</feature>
<evidence type="ECO:0000256" key="7">
    <source>
        <dbReference type="RuleBase" id="RU363032"/>
    </source>
</evidence>
<dbReference type="EMBL" id="CP033972">
    <property type="protein sequence ID" value="AZG46257.1"/>
    <property type="molecule type" value="Genomic_DNA"/>
</dbReference>
<feature type="transmembrane region" description="Helical" evidence="7">
    <location>
        <begin position="303"/>
        <end position="325"/>
    </location>
</feature>
<dbReference type="Proteomes" id="UP000271469">
    <property type="component" value="Chromosome"/>
</dbReference>
<keyword evidence="4 7" id="KW-0812">Transmembrane</keyword>
<evidence type="ECO:0000313" key="10">
    <source>
        <dbReference type="Proteomes" id="UP000271469"/>
    </source>
</evidence>
<dbReference type="PANTHER" id="PTHR43163">
    <property type="entry name" value="DIPEPTIDE TRANSPORT SYSTEM PERMEASE PROTEIN DPPB-RELATED"/>
    <property type="match status" value="1"/>
</dbReference>
<dbReference type="InterPro" id="IPR000515">
    <property type="entry name" value="MetI-like"/>
</dbReference>
<dbReference type="CDD" id="cd06261">
    <property type="entry name" value="TM_PBP2"/>
    <property type="match status" value="1"/>
</dbReference>
<dbReference type="SUPFAM" id="SSF161098">
    <property type="entry name" value="MetI-like"/>
    <property type="match status" value="1"/>
</dbReference>
<dbReference type="PANTHER" id="PTHR43163:SF3">
    <property type="entry name" value="PEPTIDE ABC TRANSPORTER PERMEASE PROTEIN"/>
    <property type="match status" value="1"/>
</dbReference>
<dbReference type="Pfam" id="PF00528">
    <property type="entry name" value="BPD_transp_1"/>
    <property type="match status" value="1"/>
</dbReference>
<keyword evidence="10" id="KW-1185">Reference proteome</keyword>